<dbReference type="EMBL" id="AP022612">
    <property type="protein sequence ID" value="BBZ31639.1"/>
    <property type="molecule type" value="Genomic_DNA"/>
</dbReference>
<feature type="compositionally biased region" description="Low complexity" evidence="1">
    <location>
        <begin position="493"/>
        <end position="507"/>
    </location>
</feature>
<reference evidence="3" key="2">
    <citation type="submission" date="2020-02" db="EMBL/GenBank/DDBJ databases">
        <authorList>
            <person name="Matsumoto Y."/>
            <person name="Motooka D."/>
            <person name="Nakamura S."/>
        </authorList>
    </citation>
    <scope>NUCLEOTIDE SEQUENCE</scope>
    <source>
        <strain evidence="3">JCM 13671</strain>
    </source>
</reference>
<proteinExistence type="predicted"/>
<organism evidence="3 4">
    <name type="scientific">Mycolicibacterium confluentis</name>
    <dbReference type="NCBI Taxonomy" id="28047"/>
    <lineage>
        <taxon>Bacteria</taxon>
        <taxon>Bacillati</taxon>
        <taxon>Actinomycetota</taxon>
        <taxon>Actinomycetes</taxon>
        <taxon>Mycobacteriales</taxon>
        <taxon>Mycobacteriaceae</taxon>
        <taxon>Mycolicibacterium</taxon>
    </lineage>
</organism>
<name>A0A7I7XQZ3_9MYCO</name>
<evidence type="ECO:0000313" key="4">
    <source>
        <dbReference type="Proteomes" id="UP000466931"/>
    </source>
</evidence>
<feature type="transmembrane region" description="Helical" evidence="2">
    <location>
        <begin position="25"/>
        <end position="45"/>
    </location>
</feature>
<keyword evidence="2" id="KW-0812">Transmembrane</keyword>
<keyword evidence="4" id="KW-1185">Reference proteome</keyword>
<accession>A0A7I7XQZ3</accession>
<feature type="region of interest" description="Disordered" evidence="1">
    <location>
        <begin position="389"/>
        <end position="507"/>
    </location>
</feature>
<dbReference type="Proteomes" id="UP000466931">
    <property type="component" value="Chromosome"/>
</dbReference>
<keyword evidence="2" id="KW-0472">Membrane</keyword>
<dbReference type="RefSeq" id="WP_085153458.1">
    <property type="nucleotide sequence ID" value="NZ_AP022612.1"/>
</dbReference>
<keyword evidence="2" id="KW-1133">Transmembrane helix</keyword>
<feature type="compositionally biased region" description="Basic and acidic residues" evidence="1">
    <location>
        <begin position="431"/>
        <end position="457"/>
    </location>
</feature>
<evidence type="ECO:0000256" key="2">
    <source>
        <dbReference type="SAM" id="Phobius"/>
    </source>
</evidence>
<sequence length="507" mass="51727">MHIAGNVASITESGRASARSHRGKFLAAGVAMTTAAAVAVTPALVTPTLPEVHVASPSSMEAVNLSAFDNPLTVWQQTFANTFQTIATTTPTQTSLVESISLAGNKLTAALSNPAVQAQFGAVLGNVTNPARVLGALANIPGYLDRIGAAGNGSGEALQAALAELPTVLQQAAAALAQGNIIGAFGEVNEWFLADVLSGGRAEFLDALRVPGDFFDALGIEPLARILGTSWMATPNNAGQLDGPGLLSRTVVGNLGRALLAPAVTALFQTLEIVDDAAKALQANDYETAISSLINAPAKITNAFFNGFRPKFLDDGSVPPGPGQNFPGFFSPTGTVDFFFRQIPEAIATALTFPRPAPAPNAITSTDAGAKLVSNSATDPAVDRKVLNISLPGAPDAPSGGVDAPEAPAGETPKTPTGELDPEKPAPTLSVKERITQVRADAAEQRQERAEKARAAVEKLGSNIRKGLGIDRSKNAGATPTGAAGEGQGSGGSQSESNDNSGGNSED</sequence>
<reference evidence="3" key="1">
    <citation type="journal article" date="2019" name="Emerg. Microbes Infect.">
        <title>Comprehensive subspecies identification of 175 nontuberculous mycobacteria species based on 7547 genomic profiles.</title>
        <authorList>
            <person name="Matsumoto Y."/>
            <person name="Kinjo T."/>
            <person name="Motooka D."/>
            <person name="Nabeya D."/>
            <person name="Jung N."/>
            <person name="Uechi K."/>
            <person name="Horii T."/>
            <person name="Iida T."/>
            <person name="Fujita J."/>
            <person name="Nakamura S."/>
        </authorList>
    </citation>
    <scope>NUCLEOTIDE SEQUENCE [LARGE SCALE GENOMIC DNA]</scope>
    <source>
        <strain evidence="3">JCM 13671</strain>
    </source>
</reference>
<protein>
    <submittedName>
        <fullName evidence="3">Uncharacterized protein</fullName>
    </submittedName>
</protein>
<dbReference type="AlphaFoldDB" id="A0A7I7XQZ3"/>
<evidence type="ECO:0000313" key="3">
    <source>
        <dbReference type="EMBL" id="BBZ31639.1"/>
    </source>
</evidence>
<dbReference type="OrthoDB" id="4629108at2"/>
<evidence type="ECO:0000256" key="1">
    <source>
        <dbReference type="SAM" id="MobiDB-lite"/>
    </source>
</evidence>
<gene>
    <name evidence="3" type="ORF">MCNF_02440</name>
</gene>